<accession>A0A6S7H186</accession>
<evidence type="ECO:0000313" key="5">
    <source>
        <dbReference type="Proteomes" id="UP001152795"/>
    </source>
</evidence>
<protein>
    <submittedName>
        <fullName evidence="4">Sulfotransferase domain-containing</fullName>
    </submittedName>
</protein>
<organism evidence="4 5">
    <name type="scientific">Paramuricea clavata</name>
    <name type="common">Red gorgonian</name>
    <name type="synonym">Violescent sea-whip</name>
    <dbReference type="NCBI Taxonomy" id="317549"/>
    <lineage>
        <taxon>Eukaryota</taxon>
        <taxon>Metazoa</taxon>
        <taxon>Cnidaria</taxon>
        <taxon>Anthozoa</taxon>
        <taxon>Octocorallia</taxon>
        <taxon>Malacalcyonacea</taxon>
        <taxon>Plexauridae</taxon>
        <taxon>Paramuricea</taxon>
    </lineage>
</organism>
<dbReference type="GO" id="GO:0008146">
    <property type="term" value="F:sulfotransferase activity"/>
    <property type="evidence" value="ECO:0007669"/>
    <property type="project" value="InterPro"/>
</dbReference>
<evidence type="ECO:0000259" key="3">
    <source>
        <dbReference type="Pfam" id="PF00685"/>
    </source>
</evidence>
<gene>
    <name evidence="4" type="ORF">PACLA_8A018378</name>
</gene>
<dbReference type="InterPro" id="IPR027417">
    <property type="entry name" value="P-loop_NTPase"/>
</dbReference>
<dbReference type="Gene3D" id="3.40.50.300">
    <property type="entry name" value="P-loop containing nucleotide triphosphate hydrolases"/>
    <property type="match status" value="1"/>
</dbReference>
<proteinExistence type="inferred from homology"/>
<dbReference type="PANTHER" id="PTHR11783">
    <property type="entry name" value="SULFOTRANSFERASE SULT"/>
    <property type="match status" value="1"/>
</dbReference>
<dbReference type="AlphaFoldDB" id="A0A6S7H186"/>
<evidence type="ECO:0000256" key="2">
    <source>
        <dbReference type="ARBA" id="ARBA00022679"/>
    </source>
</evidence>
<comment type="similarity">
    <text evidence="1">Belongs to the sulfotransferase 1 family.</text>
</comment>
<dbReference type="InterPro" id="IPR000863">
    <property type="entry name" value="Sulfotransferase_dom"/>
</dbReference>
<reference evidence="4" key="1">
    <citation type="submission" date="2020-04" db="EMBL/GenBank/DDBJ databases">
        <authorList>
            <person name="Alioto T."/>
            <person name="Alioto T."/>
            <person name="Gomez Garrido J."/>
        </authorList>
    </citation>
    <scope>NUCLEOTIDE SEQUENCE</scope>
    <source>
        <strain evidence="4">A484AB</strain>
    </source>
</reference>
<dbReference type="Pfam" id="PF00685">
    <property type="entry name" value="Sulfotransfer_1"/>
    <property type="match status" value="1"/>
</dbReference>
<evidence type="ECO:0000256" key="1">
    <source>
        <dbReference type="ARBA" id="ARBA00005771"/>
    </source>
</evidence>
<dbReference type="OrthoDB" id="205623at2759"/>
<dbReference type="EMBL" id="CACRXK020003323">
    <property type="protein sequence ID" value="CAB3998323.1"/>
    <property type="molecule type" value="Genomic_DNA"/>
</dbReference>
<evidence type="ECO:0000313" key="4">
    <source>
        <dbReference type="EMBL" id="CAB3998323.1"/>
    </source>
</evidence>
<dbReference type="SUPFAM" id="SSF52540">
    <property type="entry name" value="P-loop containing nucleoside triphosphate hydrolases"/>
    <property type="match status" value="1"/>
</dbReference>
<keyword evidence="2" id="KW-0808">Transferase</keyword>
<keyword evidence="5" id="KW-1185">Reference proteome</keyword>
<sequence>MSFEKSAEASAAVERLKHRYSNITEDGVSRGLRFKPRSDDVFVVSSPKCGTTWMQQILHQLRSGGDMSFDSISDVVPFIEFAYDTEIDLEAEHNYQPRHFIQSPQYFQSTFVTYRATTQCNSWTLIVAMETV</sequence>
<name>A0A6S7H186_PARCT</name>
<comment type="caution">
    <text evidence="4">The sequence shown here is derived from an EMBL/GenBank/DDBJ whole genome shotgun (WGS) entry which is preliminary data.</text>
</comment>
<feature type="domain" description="Sulfotransferase" evidence="3">
    <location>
        <begin position="39"/>
        <end position="103"/>
    </location>
</feature>
<dbReference type="Proteomes" id="UP001152795">
    <property type="component" value="Unassembled WGS sequence"/>
</dbReference>